<dbReference type="AlphaFoldDB" id="A0A7C1E9M4"/>
<protein>
    <submittedName>
        <fullName evidence="1">Uncharacterized protein</fullName>
    </submittedName>
</protein>
<sequence length="74" mass="8643">MKDRGIASIKIGDKELVIDAKLLTVLKRYISTEMTLEELARELGLNGWEEAYELVKKIPAWIMWTPFTMWEVTE</sequence>
<gene>
    <name evidence="1" type="ORF">ENO04_04935</name>
</gene>
<accession>A0A7C1E9M4</accession>
<evidence type="ECO:0000313" key="1">
    <source>
        <dbReference type="EMBL" id="HDS10938.1"/>
    </source>
</evidence>
<organism evidence="1">
    <name type="scientific">Fervidicoccus fontis</name>
    <dbReference type="NCBI Taxonomy" id="683846"/>
    <lineage>
        <taxon>Archaea</taxon>
        <taxon>Thermoproteota</taxon>
        <taxon>Thermoprotei</taxon>
        <taxon>Fervidicoccales</taxon>
        <taxon>Fervidicoccaceae</taxon>
        <taxon>Fervidicoccus</taxon>
    </lineage>
</organism>
<dbReference type="EMBL" id="DSDY01000152">
    <property type="protein sequence ID" value="HDS10938.1"/>
    <property type="molecule type" value="Genomic_DNA"/>
</dbReference>
<name>A0A7C1E9M4_9CREN</name>
<comment type="caution">
    <text evidence="1">The sequence shown here is derived from an EMBL/GenBank/DDBJ whole genome shotgun (WGS) entry which is preliminary data.</text>
</comment>
<proteinExistence type="predicted"/>
<reference evidence="1" key="1">
    <citation type="journal article" date="2020" name="mSystems">
        <title>Genome- and Community-Level Interaction Insights into Carbon Utilization and Element Cycling Functions of Hydrothermarchaeota in Hydrothermal Sediment.</title>
        <authorList>
            <person name="Zhou Z."/>
            <person name="Liu Y."/>
            <person name="Xu W."/>
            <person name="Pan J."/>
            <person name="Luo Z.H."/>
            <person name="Li M."/>
        </authorList>
    </citation>
    <scope>NUCLEOTIDE SEQUENCE [LARGE SCALE GENOMIC DNA]</scope>
    <source>
        <strain evidence="1">SpSt-123</strain>
    </source>
</reference>